<name>A0ABR2IKF6_9EUKA</name>
<evidence type="ECO:0000313" key="2">
    <source>
        <dbReference type="Proteomes" id="UP001470230"/>
    </source>
</evidence>
<evidence type="ECO:0000313" key="1">
    <source>
        <dbReference type="EMBL" id="KAK8864750.1"/>
    </source>
</evidence>
<accession>A0ABR2IKF6</accession>
<organism evidence="1 2">
    <name type="scientific">Tritrichomonas musculus</name>
    <dbReference type="NCBI Taxonomy" id="1915356"/>
    <lineage>
        <taxon>Eukaryota</taxon>
        <taxon>Metamonada</taxon>
        <taxon>Parabasalia</taxon>
        <taxon>Tritrichomonadida</taxon>
        <taxon>Tritrichomonadidae</taxon>
        <taxon>Tritrichomonas</taxon>
    </lineage>
</organism>
<comment type="caution">
    <text evidence="1">The sequence shown here is derived from an EMBL/GenBank/DDBJ whole genome shotgun (WGS) entry which is preliminary data.</text>
</comment>
<keyword evidence="2" id="KW-1185">Reference proteome</keyword>
<sequence length="207" mass="24065">MTRISFRVNSIELKDYALQKINEDNLMKLSLSKNNNQKPDEYLLKSAKYLYNIKHEFIIEDPSNKVQKLTLTLSTAMKKVTLANLFSFDNNETKMTKNKNFSVDHYIQGCKESHEGCIDCEYYESLNSLIGYRNIEIKELKKGISNIFHMELITRGNVKVVGYVNLEIYIWDCLTKNNLAKKSTPVYNEPILFVDPGCQVNTEHINY</sequence>
<dbReference type="Proteomes" id="UP001470230">
    <property type="component" value="Unassembled WGS sequence"/>
</dbReference>
<gene>
    <name evidence="1" type="ORF">M9Y10_010273</name>
</gene>
<protein>
    <submittedName>
        <fullName evidence="1">Uncharacterized protein</fullName>
    </submittedName>
</protein>
<dbReference type="EMBL" id="JAPFFF010000016">
    <property type="protein sequence ID" value="KAK8864750.1"/>
    <property type="molecule type" value="Genomic_DNA"/>
</dbReference>
<proteinExistence type="predicted"/>
<reference evidence="1 2" key="1">
    <citation type="submission" date="2024-04" db="EMBL/GenBank/DDBJ databases">
        <title>Tritrichomonas musculus Genome.</title>
        <authorList>
            <person name="Alves-Ferreira E."/>
            <person name="Grigg M."/>
            <person name="Lorenzi H."/>
            <person name="Galac M."/>
        </authorList>
    </citation>
    <scope>NUCLEOTIDE SEQUENCE [LARGE SCALE GENOMIC DNA]</scope>
    <source>
        <strain evidence="1 2">EAF2021</strain>
    </source>
</reference>